<organism evidence="1 2">
    <name type="scientific">Bonamia ostreae</name>
    <dbReference type="NCBI Taxonomy" id="126728"/>
    <lineage>
        <taxon>Eukaryota</taxon>
        <taxon>Sar</taxon>
        <taxon>Rhizaria</taxon>
        <taxon>Endomyxa</taxon>
        <taxon>Ascetosporea</taxon>
        <taxon>Haplosporida</taxon>
        <taxon>Bonamia</taxon>
    </lineage>
</organism>
<keyword evidence="2" id="KW-1185">Reference proteome</keyword>
<feature type="non-terminal residue" evidence="1">
    <location>
        <position position="83"/>
    </location>
</feature>
<comment type="caution">
    <text evidence="1">The sequence shown here is derived from an EMBL/GenBank/DDBJ whole genome shotgun (WGS) entry which is preliminary data.</text>
</comment>
<reference evidence="1 2" key="1">
    <citation type="journal article" date="2024" name="BMC Biol.">
        <title>Comparative genomics of Ascetosporea gives new insight into the evolutionary basis for animal parasitism in Rhizaria.</title>
        <authorList>
            <person name="Hiltunen Thoren M."/>
            <person name="Onut-Brannstrom I."/>
            <person name="Alfjorden A."/>
            <person name="Peckova H."/>
            <person name="Swords F."/>
            <person name="Hooper C."/>
            <person name="Holzer A.S."/>
            <person name="Bass D."/>
            <person name="Burki F."/>
        </authorList>
    </citation>
    <scope>NUCLEOTIDE SEQUENCE [LARGE SCALE GENOMIC DNA]</scope>
    <source>
        <strain evidence="1">20-A016</strain>
    </source>
</reference>
<proteinExistence type="predicted"/>
<dbReference type="Proteomes" id="UP001439008">
    <property type="component" value="Unassembled WGS sequence"/>
</dbReference>
<accession>A0ABV2AKK5</accession>
<sequence length="83" mass="9646">MTNRKTQKEIKAENLIYEQVKLLNDKILNKNYSIDKTRKCDLSKGCLYVLPPEKLSLQNRLSKRKKQIEIGKNSSSYKICLTG</sequence>
<protein>
    <submittedName>
        <fullName evidence="1">Uncharacterized protein</fullName>
    </submittedName>
</protein>
<evidence type="ECO:0000313" key="1">
    <source>
        <dbReference type="EMBL" id="MES1920019.1"/>
    </source>
</evidence>
<gene>
    <name evidence="1" type="ORF">MHBO_001749</name>
</gene>
<dbReference type="EMBL" id="JBDODL010000479">
    <property type="protein sequence ID" value="MES1920019.1"/>
    <property type="molecule type" value="Genomic_DNA"/>
</dbReference>
<evidence type="ECO:0000313" key="2">
    <source>
        <dbReference type="Proteomes" id="UP001439008"/>
    </source>
</evidence>
<name>A0ABV2AKK5_9EUKA</name>